<evidence type="ECO:0000313" key="2">
    <source>
        <dbReference type="Proteomes" id="UP000308133"/>
    </source>
</evidence>
<proteinExistence type="predicted"/>
<dbReference type="AlphaFoldDB" id="A0A4U7B9E5"/>
<protein>
    <submittedName>
        <fullName evidence="1">Uncharacterized protein</fullName>
    </submittedName>
</protein>
<dbReference type="Proteomes" id="UP000308133">
    <property type="component" value="Unassembled WGS sequence"/>
</dbReference>
<dbReference type="EMBL" id="PTQR01000014">
    <property type="protein sequence ID" value="TKX26190.1"/>
    <property type="molecule type" value="Genomic_DNA"/>
</dbReference>
<name>A0A4U7B9E5_9PEZI</name>
<accession>A0A4U7B9E5</accession>
<sequence length="166" mass="17268">MDVNLGILRGSFDDALQVMSMPVFLIGQAVESMAQAKEVGEDFAEEEKKNLALTIISAVFCLVPFIGQTAAAAAGMATLGRMIALVGLAGNAALTIADVVQNPQAAPTAILGMLLRRTPGGSSVRTPKGLGDLASIRRGLDAPSIGAFFKQNDDLLQSAIRACRKP</sequence>
<gene>
    <name evidence="1" type="ORF">C1H76_1543</name>
</gene>
<comment type="caution">
    <text evidence="1">The sequence shown here is derived from an EMBL/GenBank/DDBJ whole genome shotgun (WGS) entry which is preliminary data.</text>
</comment>
<evidence type="ECO:0000313" key="1">
    <source>
        <dbReference type="EMBL" id="TKX26190.1"/>
    </source>
</evidence>
<organism evidence="1 2">
    <name type="scientific">Elsinoe australis</name>
    <dbReference type="NCBI Taxonomy" id="40998"/>
    <lineage>
        <taxon>Eukaryota</taxon>
        <taxon>Fungi</taxon>
        <taxon>Dikarya</taxon>
        <taxon>Ascomycota</taxon>
        <taxon>Pezizomycotina</taxon>
        <taxon>Dothideomycetes</taxon>
        <taxon>Dothideomycetidae</taxon>
        <taxon>Myriangiales</taxon>
        <taxon>Elsinoaceae</taxon>
        <taxon>Elsinoe</taxon>
    </lineage>
</organism>
<reference evidence="1 2" key="1">
    <citation type="submission" date="2018-02" db="EMBL/GenBank/DDBJ databases">
        <title>Draft genome sequences of Elsinoe sp., causing black scab on jojoba.</title>
        <authorList>
            <person name="Stodart B."/>
            <person name="Jeffress S."/>
            <person name="Ash G."/>
            <person name="Arun Chinnappa K."/>
        </authorList>
    </citation>
    <scope>NUCLEOTIDE SEQUENCE [LARGE SCALE GENOMIC DNA]</scope>
    <source>
        <strain evidence="1 2">Hillstone_2</strain>
    </source>
</reference>